<evidence type="ECO:0000313" key="2">
    <source>
        <dbReference type="Proteomes" id="UP000243579"/>
    </source>
</evidence>
<dbReference type="AlphaFoldDB" id="A0A1V9ZTG7"/>
<proteinExistence type="predicted"/>
<dbReference type="EMBL" id="JNBR01000010">
    <property type="protein sequence ID" value="OQS01297.1"/>
    <property type="molecule type" value="Genomic_DNA"/>
</dbReference>
<dbReference type="OrthoDB" id="60930at2759"/>
<name>A0A1V9ZTG7_ACHHY</name>
<organism evidence="1 2">
    <name type="scientific">Achlya hypogyna</name>
    <name type="common">Oomycete</name>
    <name type="synonym">Protoachlya hypogyna</name>
    <dbReference type="NCBI Taxonomy" id="1202772"/>
    <lineage>
        <taxon>Eukaryota</taxon>
        <taxon>Sar</taxon>
        <taxon>Stramenopiles</taxon>
        <taxon>Oomycota</taxon>
        <taxon>Saprolegniomycetes</taxon>
        <taxon>Saprolegniales</taxon>
        <taxon>Achlyaceae</taxon>
        <taxon>Achlya</taxon>
    </lineage>
</organism>
<dbReference type="Proteomes" id="UP000243579">
    <property type="component" value="Unassembled WGS sequence"/>
</dbReference>
<evidence type="ECO:0000313" key="1">
    <source>
        <dbReference type="EMBL" id="OQS01297.1"/>
    </source>
</evidence>
<dbReference type="SUPFAM" id="SSF50729">
    <property type="entry name" value="PH domain-like"/>
    <property type="match status" value="1"/>
</dbReference>
<comment type="caution">
    <text evidence="1">The sequence shown here is derived from an EMBL/GenBank/DDBJ whole genome shotgun (WGS) entry which is preliminary data.</text>
</comment>
<evidence type="ECO:0008006" key="3">
    <source>
        <dbReference type="Google" id="ProtNLM"/>
    </source>
</evidence>
<keyword evidence="2" id="KW-1185">Reference proteome</keyword>
<gene>
    <name evidence="1" type="ORF">ACHHYP_01350</name>
</gene>
<accession>A0A1V9ZTG7</accession>
<reference evidence="1 2" key="1">
    <citation type="journal article" date="2014" name="Genome Biol. Evol.">
        <title>The secreted proteins of Achlya hypogyna and Thraustotheca clavata identify the ancestral oomycete secretome and reveal gene acquisitions by horizontal gene transfer.</title>
        <authorList>
            <person name="Misner I."/>
            <person name="Blouin N."/>
            <person name="Leonard G."/>
            <person name="Richards T.A."/>
            <person name="Lane C.E."/>
        </authorList>
    </citation>
    <scope>NUCLEOTIDE SEQUENCE [LARGE SCALE GENOMIC DNA]</scope>
    <source>
        <strain evidence="1 2">ATCC 48635</strain>
    </source>
</reference>
<protein>
    <recommendedName>
        <fullName evidence="3">PH domain-containing protein</fullName>
    </recommendedName>
</protein>
<sequence>MYRDGYLILKDASMRSSMGKPIIVFVVFQEGVLSFYSEKGGILLGSLALPGRITKVKAECDVPTQLPHRFTVSSTEVTRIEGRRIKLGETRTLELSAPTHDLMKEWANSVHLWRRMNWKDNVTFFDSYERMEHAEERSLLRLFLKLGPDPDTGRPRSRSRIKMLSPIIKAFKRRTMTA</sequence>